<dbReference type="Gene3D" id="3.40.50.2300">
    <property type="match status" value="1"/>
</dbReference>
<dbReference type="PANTHER" id="PTHR43228:SF17">
    <property type="entry name" value="HISTIDINE KINASE RESPONSE REGULATOR AND TRANSCRIPTION FACTOR RR-A-TYPE FAMILY-RELATED"/>
    <property type="match status" value="1"/>
</dbReference>
<sequence length="158" mass="17285">MAPAFPSGDDRADFGNGRRPSPKRFSFHDIVLRNRLTALVVDGVDFCRLVEQGFLRACGLETQGVNNGDAAIELIASGTKFDLIIIDMFLPVLDSLETTRRIRALGERCKIVGVSAYIGENDREAFLAAGGDVFSEKPVSPEVLIPILREIDGQYSNI</sequence>
<dbReference type="EMBL" id="JBBPBN010000022">
    <property type="protein sequence ID" value="KAK9013371.1"/>
    <property type="molecule type" value="Genomic_DNA"/>
</dbReference>
<feature type="modified residue" description="4-aspartylphosphate" evidence="1">
    <location>
        <position position="87"/>
    </location>
</feature>
<evidence type="ECO:0000313" key="3">
    <source>
        <dbReference type="EMBL" id="KAK9013371.1"/>
    </source>
</evidence>
<accession>A0ABR2RKQ1</accession>
<reference evidence="3 4" key="1">
    <citation type="journal article" date="2024" name="G3 (Bethesda)">
        <title>Genome assembly of Hibiscus sabdariffa L. provides insights into metabolisms of medicinal natural products.</title>
        <authorList>
            <person name="Kim T."/>
        </authorList>
    </citation>
    <scope>NUCLEOTIDE SEQUENCE [LARGE SCALE GENOMIC DNA]</scope>
    <source>
        <strain evidence="3">TK-2024</strain>
        <tissue evidence="3">Old leaves</tissue>
    </source>
</reference>
<keyword evidence="4" id="KW-1185">Reference proteome</keyword>
<proteinExistence type="predicted"/>
<dbReference type="CDD" id="cd17546">
    <property type="entry name" value="REC_hyHK_CKI1_RcsC-like"/>
    <property type="match status" value="1"/>
</dbReference>
<dbReference type="Pfam" id="PF00072">
    <property type="entry name" value="Response_reg"/>
    <property type="match status" value="1"/>
</dbReference>
<dbReference type="PANTHER" id="PTHR43228">
    <property type="entry name" value="TWO-COMPONENT RESPONSE REGULATOR"/>
    <property type="match status" value="1"/>
</dbReference>
<evidence type="ECO:0000313" key="4">
    <source>
        <dbReference type="Proteomes" id="UP001396334"/>
    </source>
</evidence>
<dbReference type="SMART" id="SM00448">
    <property type="entry name" value="REC"/>
    <property type="match status" value="1"/>
</dbReference>
<comment type="caution">
    <text evidence="3">The sequence shown here is derived from an EMBL/GenBank/DDBJ whole genome shotgun (WGS) entry which is preliminary data.</text>
</comment>
<evidence type="ECO:0000259" key="2">
    <source>
        <dbReference type="PROSITE" id="PS50110"/>
    </source>
</evidence>
<organism evidence="3 4">
    <name type="scientific">Hibiscus sabdariffa</name>
    <name type="common">roselle</name>
    <dbReference type="NCBI Taxonomy" id="183260"/>
    <lineage>
        <taxon>Eukaryota</taxon>
        <taxon>Viridiplantae</taxon>
        <taxon>Streptophyta</taxon>
        <taxon>Embryophyta</taxon>
        <taxon>Tracheophyta</taxon>
        <taxon>Spermatophyta</taxon>
        <taxon>Magnoliopsida</taxon>
        <taxon>eudicotyledons</taxon>
        <taxon>Gunneridae</taxon>
        <taxon>Pentapetalae</taxon>
        <taxon>rosids</taxon>
        <taxon>malvids</taxon>
        <taxon>Malvales</taxon>
        <taxon>Malvaceae</taxon>
        <taxon>Malvoideae</taxon>
        <taxon>Hibiscus</taxon>
    </lineage>
</organism>
<keyword evidence="1" id="KW-0597">Phosphoprotein</keyword>
<feature type="domain" description="Response regulatory" evidence="2">
    <location>
        <begin position="37"/>
        <end position="152"/>
    </location>
</feature>
<dbReference type="InterPro" id="IPR052048">
    <property type="entry name" value="ST_Response_Regulator"/>
</dbReference>
<evidence type="ECO:0000256" key="1">
    <source>
        <dbReference type="PROSITE-ProRule" id="PRU00169"/>
    </source>
</evidence>
<dbReference type="SUPFAM" id="SSF52172">
    <property type="entry name" value="CheY-like"/>
    <property type="match status" value="1"/>
</dbReference>
<dbReference type="Proteomes" id="UP001396334">
    <property type="component" value="Unassembled WGS sequence"/>
</dbReference>
<dbReference type="InterPro" id="IPR011006">
    <property type="entry name" value="CheY-like_superfamily"/>
</dbReference>
<name>A0ABR2RKQ1_9ROSI</name>
<gene>
    <name evidence="3" type="ORF">V6N11_041382</name>
</gene>
<protein>
    <recommendedName>
        <fullName evidence="2">Response regulatory domain-containing protein</fullName>
    </recommendedName>
</protein>
<dbReference type="PROSITE" id="PS50110">
    <property type="entry name" value="RESPONSE_REGULATORY"/>
    <property type="match status" value="1"/>
</dbReference>
<dbReference type="InterPro" id="IPR001789">
    <property type="entry name" value="Sig_transdc_resp-reg_receiver"/>
</dbReference>